<dbReference type="AlphaFoldDB" id="A0A8D8M2A4"/>
<keyword evidence="7" id="KW-0963">Cytoplasm</keyword>
<evidence type="ECO:0000259" key="10">
    <source>
        <dbReference type="Pfam" id="PF13890"/>
    </source>
</evidence>
<name>A0A8D8M2A4_9HEMI</name>
<evidence type="ECO:0000256" key="2">
    <source>
        <dbReference type="ARBA" id="ARBA00004240"/>
    </source>
</evidence>
<dbReference type="Pfam" id="PF13890">
    <property type="entry name" value="Rab3-GTPase_cat"/>
    <property type="match status" value="1"/>
</dbReference>
<dbReference type="GO" id="GO:0005794">
    <property type="term" value="C:Golgi apparatus"/>
    <property type="evidence" value="ECO:0007669"/>
    <property type="project" value="UniProtKB-SubCell"/>
</dbReference>
<evidence type="ECO:0000256" key="3">
    <source>
        <dbReference type="ARBA" id="ARBA00004496"/>
    </source>
</evidence>
<dbReference type="InterPro" id="IPR026147">
    <property type="entry name" value="Rab3GAP1_conserved"/>
</dbReference>
<organism evidence="12">
    <name type="scientific">Cacopsylla melanoneura</name>
    <dbReference type="NCBI Taxonomy" id="428564"/>
    <lineage>
        <taxon>Eukaryota</taxon>
        <taxon>Metazoa</taxon>
        <taxon>Ecdysozoa</taxon>
        <taxon>Arthropoda</taxon>
        <taxon>Hexapoda</taxon>
        <taxon>Insecta</taxon>
        <taxon>Pterygota</taxon>
        <taxon>Neoptera</taxon>
        <taxon>Paraneoptera</taxon>
        <taxon>Hemiptera</taxon>
        <taxon>Sternorrhyncha</taxon>
        <taxon>Psylloidea</taxon>
        <taxon>Psyllidae</taxon>
        <taxon>Psyllinae</taxon>
        <taxon>Cacopsylla</taxon>
    </lineage>
</organism>
<evidence type="ECO:0000256" key="7">
    <source>
        <dbReference type="ARBA" id="ARBA00022490"/>
    </source>
</evidence>
<evidence type="ECO:0000256" key="5">
    <source>
        <dbReference type="ARBA" id="ARBA00015817"/>
    </source>
</evidence>
<accession>A0A8D8M2A4</accession>
<keyword evidence="6" id="KW-0343">GTPase activation</keyword>
<sequence length="914" mass="102858">MFTENLESTQQYDFSTASEWEMFIARLEEIILEWKLHLEKIGPPLKPNELATGDWEIKTESATFADTEFVVSFHKLKQDESNAIIDSSGKFEVHEDLLSLENDFLSMMLCEDGSIKPHYISRWYGLKKFVVLTPVKGSSILNESKIKILMSSMTIAVNNQNCEVPMFAQVLEPWQNYFVGICEGRGFRSEFDMIHLKKIPPHCKYLSGLLNVFKSKIACSCTLDPIQVSARFSYLLKDFTQFEYQIELPDFQQTDTSSTSLLEKLPFGTACEPLSEMTMYATWPKLVESIVVDTESYSDLDPQQAPLWYLAAKMTESQSSLLYDYLTEFLMLSSSPVNVDELLGDLVQAQQHDARIGARSRLVDTPGMSPKPFHGPLPEDQLMFILNYLFPVASGGNSRNEYPESIGCQIIKQDDVTQEGLGGFKSCPPDGLVWRLAISSAQALYTMGGAKSFAHVWFEFVQELRYRWENSIRIPGVPATFPDLKTCLLNQKLQLLNCCIDKKIAREKAAMGESTHESDEGDEEFFDCDEEDKIGGGPVYSLWNQPTGRLRKHSEYKLVETGIPLYVPITQDPIPKTEDQIEEDAEFLLSLGDDAQSSELRAMLMSASLRSDMESFKAANPGSALEDFIRWYSPRDLIESSELDQYGQKKGTLSARMQLPGNTWREVWDTAKPVPARRQRRLFDDTKEAEKILHLFECHQPGHVAQLLVPALMHAGTSRLLEAIHPVPVSSLNKLASHLIKRVEFATRCPDTELKRYQDISSEIGHIEALVSQYHSLHLKLSPDSNDSSTQQFLADLVMNPSAIITVPEGPLGVIGKRISQMFYEAQKVASMRLDAVVSESSTFSSQDPTEPWSLPPSPFSPLPSPSCREFILRVVAPRPAPSSRPTPQKLTALILSPDSLLMSGCFTQDTTFQ</sequence>
<evidence type="ECO:0000313" key="12">
    <source>
        <dbReference type="EMBL" id="CAG6619363.1"/>
    </source>
</evidence>
<dbReference type="EMBL" id="HBUF01045269">
    <property type="protein sequence ID" value="CAG6619363.1"/>
    <property type="molecule type" value="Transcribed_RNA"/>
</dbReference>
<evidence type="ECO:0000256" key="6">
    <source>
        <dbReference type="ARBA" id="ARBA00022468"/>
    </source>
</evidence>
<protein>
    <recommendedName>
        <fullName evidence="5">Rab3 GTPase-activating protein catalytic subunit</fullName>
    </recommendedName>
</protein>
<dbReference type="InterPro" id="IPR045698">
    <property type="entry name" value="Rab3GAP1_C"/>
</dbReference>
<dbReference type="InterPro" id="IPR045700">
    <property type="entry name" value="Rab3GAP1"/>
</dbReference>
<dbReference type="EMBL" id="HBUF01045268">
    <property type="protein sequence ID" value="CAG6619362.1"/>
    <property type="molecule type" value="Transcribed_RNA"/>
</dbReference>
<dbReference type="Pfam" id="PF19533">
    <property type="entry name" value="Rab3-GAP_cat_C"/>
    <property type="match status" value="1"/>
</dbReference>
<dbReference type="GO" id="GO:0005783">
    <property type="term" value="C:endoplasmic reticulum"/>
    <property type="evidence" value="ECO:0007669"/>
    <property type="project" value="UniProtKB-SubCell"/>
</dbReference>
<evidence type="ECO:0000256" key="9">
    <source>
        <dbReference type="ARBA" id="ARBA00023034"/>
    </source>
</evidence>
<evidence type="ECO:0000256" key="1">
    <source>
        <dbReference type="ARBA" id="ARBA00004222"/>
    </source>
</evidence>
<evidence type="ECO:0000259" key="11">
    <source>
        <dbReference type="Pfam" id="PF19533"/>
    </source>
</evidence>
<dbReference type="EMBL" id="HBUF01556045">
    <property type="protein sequence ID" value="CAG6760373.1"/>
    <property type="molecule type" value="Transcribed_RNA"/>
</dbReference>
<evidence type="ECO:0000256" key="8">
    <source>
        <dbReference type="ARBA" id="ARBA00022824"/>
    </source>
</evidence>
<comment type="subcellular location">
    <subcellularLocation>
        <location evidence="3">Cytoplasm</location>
    </subcellularLocation>
    <subcellularLocation>
        <location evidence="2">Endoplasmic reticulum</location>
    </subcellularLocation>
    <subcellularLocation>
        <location evidence="1">Golgi apparatus</location>
        <location evidence="1">cis-Golgi network</location>
    </subcellularLocation>
</comment>
<reference evidence="12" key="1">
    <citation type="submission" date="2021-05" db="EMBL/GenBank/DDBJ databases">
        <authorList>
            <person name="Alioto T."/>
            <person name="Alioto T."/>
            <person name="Gomez Garrido J."/>
        </authorList>
    </citation>
    <scope>NUCLEOTIDE SEQUENCE</scope>
</reference>
<keyword evidence="9" id="KW-0333">Golgi apparatus</keyword>
<dbReference type="EMBL" id="HBUF01556046">
    <property type="protein sequence ID" value="CAG6760374.1"/>
    <property type="molecule type" value="Transcribed_RNA"/>
</dbReference>
<dbReference type="GO" id="GO:0005096">
    <property type="term" value="F:GTPase activator activity"/>
    <property type="evidence" value="ECO:0007669"/>
    <property type="project" value="UniProtKB-KW"/>
</dbReference>
<proteinExistence type="inferred from homology"/>
<evidence type="ECO:0000256" key="4">
    <source>
        <dbReference type="ARBA" id="ARBA00008856"/>
    </source>
</evidence>
<feature type="domain" description="Rab3GAP catalytic subunit C-terminal" evidence="11">
    <location>
        <begin position="708"/>
        <end position="913"/>
    </location>
</feature>
<comment type="similarity">
    <text evidence="4">Belongs to the Rab3-GAP catalytic subunit family.</text>
</comment>
<dbReference type="PANTHER" id="PTHR21422">
    <property type="entry name" value="RAB3 GTPASE-ACTIVATING PROTEIN CATALYTIC SUBUNIT"/>
    <property type="match status" value="1"/>
</dbReference>
<feature type="domain" description="Rab3GAP catalytic subunit conserved" evidence="10">
    <location>
        <begin position="544"/>
        <end position="697"/>
    </location>
</feature>
<dbReference type="PANTHER" id="PTHR21422:SF9">
    <property type="entry name" value="RAB3 GTPASE-ACTIVATING PROTEIN CATALYTIC SUBUNIT"/>
    <property type="match status" value="1"/>
</dbReference>
<keyword evidence="8" id="KW-0256">Endoplasmic reticulum</keyword>